<protein>
    <submittedName>
        <fullName evidence="1">Uncharacterized protein</fullName>
    </submittedName>
</protein>
<name>A0ACC0ZN57_9ROSI</name>
<dbReference type="Proteomes" id="UP001163603">
    <property type="component" value="Chromosome 1"/>
</dbReference>
<sequence length="127" mass="14142">MMKCQRESGGFAGNIGYDPHILFTLSAVSLCKFWPFLISQMFLTLIRCQIILLGCKMKMDPFPGTCGAKWIHDSHLLPYVVSQILHRLDKINVDKVVNYIVSCKNLDGGFGCTHGGESHAGQSMFCI</sequence>
<gene>
    <name evidence="1" type="ORF">Pint_02110</name>
</gene>
<reference evidence="2" key="1">
    <citation type="journal article" date="2023" name="G3 (Bethesda)">
        <title>Genome assembly and association tests identify interacting loci associated with vigor, precocity, and sex in interspecific pistachio rootstocks.</title>
        <authorList>
            <person name="Palmer W."/>
            <person name="Jacygrad E."/>
            <person name="Sagayaradj S."/>
            <person name="Cavanaugh K."/>
            <person name="Han R."/>
            <person name="Bertier L."/>
            <person name="Beede B."/>
            <person name="Kafkas S."/>
            <person name="Golino D."/>
            <person name="Preece J."/>
            <person name="Michelmore R."/>
        </authorList>
    </citation>
    <scope>NUCLEOTIDE SEQUENCE [LARGE SCALE GENOMIC DNA]</scope>
</reference>
<evidence type="ECO:0000313" key="1">
    <source>
        <dbReference type="EMBL" id="KAJ0054233.1"/>
    </source>
</evidence>
<organism evidence="1 2">
    <name type="scientific">Pistacia integerrima</name>
    <dbReference type="NCBI Taxonomy" id="434235"/>
    <lineage>
        <taxon>Eukaryota</taxon>
        <taxon>Viridiplantae</taxon>
        <taxon>Streptophyta</taxon>
        <taxon>Embryophyta</taxon>
        <taxon>Tracheophyta</taxon>
        <taxon>Spermatophyta</taxon>
        <taxon>Magnoliopsida</taxon>
        <taxon>eudicotyledons</taxon>
        <taxon>Gunneridae</taxon>
        <taxon>Pentapetalae</taxon>
        <taxon>rosids</taxon>
        <taxon>malvids</taxon>
        <taxon>Sapindales</taxon>
        <taxon>Anacardiaceae</taxon>
        <taxon>Pistacia</taxon>
    </lineage>
</organism>
<comment type="caution">
    <text evidence="1">The sequence shown here is derived from an EMBL/GenBank/DDBJ whole genome shotgun (WGS) entry which is preliminary data.</text>
</comment>
<keyword evidence="2" id="KW-1185">Reference proteome</keyword>
<dbReference type="EMBL" id="CM047736">
    <property type="protein sequence ID" value="KAJ0054233.1"/>
    <property type="molecule type" value="Genomic_DNA"/>
</dbReference>
<evidence type="ECO:0000313" key="2">
    <source>
        <dbReference type="Proteomes" id="UP001163603"/>
    </source>
</evidence>
<accession>A0ACC0ZN57</accession>
<proteinExistence type="predicted"/>